<comment type="caution">
    <text evidence="2">The sequence shown here is derived from an EMBL/GenBank/DDBJ whole genome shotgun (WGS) entry which is preliminary data.</text>
</comment>
<proteinExistence type="predicted"/>
<evidence type="ECO:0000313" key="3">
    <source>
        <dbReference type="Proteomes" id="UP001283361"/>
    </source>
</evidence>
<gene>
    <name evidence="2" type="ORF">RRG08_016702</name>
</gene>
<organism evidence="2 3">
    <name type="scientific">Elysia crispata</name>
    <name type="common">lettuce slug</name>
    <dbReference type="NCBI Taxonomy" id="231223"/>
    <lineage>
        <taxon>Eukaryota</taxon>
        <taxon>Metazoa</taxon>
        <taxon>Spiralia</taxon>
        <taxon>Lophotrochozoa</taxon>
        <taxon>Mollusca</taxon>
        <taxon>Gastropoda</taxon>
        <taxon>Heterobranchia</taxon>
        <taxon>Euthyneura</taxon>
        <taxon>Panpulmonata</taxon>
        <taxon>Sacoglossa</taxon>
        <taxon>Placobranchoidea</taxon>
        <taxon>Plakobranchidae</taxon>
        <taxon>Elysia</taxon>
    </lineage>
</organism>
<name>A0AAE0ZQP4_9GAST</name>
<evidence type="ECO:0000313" key="2">
    <source>
        <dbReference type="EMBL" id="KAK3773749.1"/>
    </source>
</evidence>
<feature type="region of interest" description="Disordered" evidence="1">
    <location>
        <begin position="98"/>
        <end position="151"/>
    </location>
</feature>
<feature type="compositionally biased region" description="Basic residues" evidence="1">
    <location>
        <begin position="128"/>
        <end position="151"/>
    </location>
</feature>
<sequence length="151" mass="16863">MRKIDNRGWVDKDHVWHQLAGGGLALALLLALTTADQGETASAPTGSSRQAALAECVTACKENCRSYTYDCWYGICTGCKWTCPFICRWRIRRSGRARVAANQRAPVARRRVAGPGPQPPPGPGPKGRAGRRRRRRRRKGRQRLRKAKRKG</sequence>
<dbReference type="Proteomes" id="UP001283361">
    <property type="component" value="Unassembled WGS sequence"/>
</dbReference>
<accession>A0AAE0ZQP4</accession>
<dbReference type="AlphaFoldDB" id="A0AAE0ZQP4"/>
<keyword evidence="3" id="KW-1185">Reference proteome</keyword>
<dbReference type="EMBL" id="JAWDGP010003511">
    <property type="protein sequence ID" value="KAK3773749.1"/>
    <property type="molecule type" value="Genomic_DNA"/>
</dbReference>
<evidence type="ECO:0000256" key="1">
    <source>
        <dbReference type="SAM" id="MobiDB-lite"/>
    </source>
</evidence>
<protein>
    <submittedName>
        <fullName evidence="2">Uncharacterized protein</fullName>
    </submittedName>
</protein>
<reference evidence="2" key="1">
    <citation type="journal article" date="2023" name="G3 (Bethesda)">
        <title>A reference genome for the long-term kleptoplast-retaining sea slug Elysia crispata morphotype clarki.</title>
        <authorList>
            <person name="Eastman K.E."/>
            <person name="Pendleton A.L."/>
            <person name="Shaikh M.A."/>
            <person name="Suttiyut T."/>
            <person name="Ogas R."/>
            <person name="Tomko P."/>
            <person name="Gavelis G."/>
            <person name="Widhalm J.R."/>
            <person name="Wisecaver J.H."/>
        </authorList>
    </citation>
    <scope>NUCLEOTIDE SEQUENCE</scope>
    <source>
        <strain evidence="2">ECLA1</strain>
    </source>
</reference>